<keyword evidence="2" id="KW-1185">Reference proteome</keyword>
<keyword evidence="1" id="KW-0255">Endonuclease</keyword>
<accession>A0AAD9C7C9</accession>
<proteinExistence type="predicted"/>
<dbReference type="EMBL" id="JASDAP010000010">
    <property type="protein sequence ID" value="KAK1896171.1"/>
    <property type="molecule type" value="Genomic_DNA"/>
</dbReference>
<dbReference type="Proteomes" id="UP001228049">
    <property type="component" value="Unassembled WGS sequence"/>
</dbReference>
<sequence length="64" mass="6473">ASDLLDSSCWCSPTHSHFLSASQLTGEVSAVGKIGDDPLSASPEVSGPSPLELLVFAVAQTGMA</sequence>
<protein>
    <submittedName>
        <fullName evidence="1">Intron-encoded endonuclease aI2</fullName>
    </submittedName>
</protein>
<keyword evidence="1" id="KW-0378">Hydrolase</keyword>
<keyword evidence="1" id="KW-0540">Nuclease</keyword>
<name>A0AAD9C7C9_DISEL</name>
<feature type="non-terminal residue" evidence="1">
    <location>
        <position position="64"/>
    </location>
</feature>
<organism evidence="1 2">
    <name type="scientific">Dissostichus eleginoides</name>
    <name type="common">Patagonian toothfish</name>
    <name type="synonym">Dissostichus amissus</name>
    <dbReference type="NCBI Taxonomy" id="100907"/>
    <lineage>
        <taxon>Eukaryota</taxon>
        <taxon>Metazoa</taxon>
        <taxon>Chordata</taxon>
        <taxon>Craniata</taxon>
        <taxon>Vertebrata</taxon>
        <taxon>Euteleostomi</taxon>
        <taxon>Actinopterygii</taxon>
        <taxon>Neopterygii</taxon>
        <taxon>Teleostei</taxon>
        <taxon>Neoteleostei</taxon>
        <taxon>Acanthomorphata</taxon>
        <taxon>Eupercaria</taxon>
        <taxon>Perciformes</taxon>
        <taxon>Notothenioidei</taxon>
        <taxon>Nototheniidae</taxon>
        <taxon>Dissostichus</taxon>
    </lineage>
</organism>
<reference evidence="1" key="1">
    <citation type="submission" date="2023-04" db="EMBL/GenBank/DDBJ databases">
        <title>Chromosome-level genome of Chaenocephalus aceratus.</title>
        <authorList>
            <person name="Park H."/>
        </authorList>
    </citation>
    <scope>NUCLEOTIDE SEQUENCE</scope>
    <source>
        <strain evidence="1">DE</strain>
        <tissue evidence="1">Muscle</tissue>
    </source>
</reference>
<feature type="non-terminal residue" evidence="1">
    <location>
        <position position="1"/>
    </location>
</feature>
<evidence type="ECO:0000313" key="1">
    <source>
        <dbReference type="EMBL" id="KAK1896171.1"/>
    </source>
</evidence>
<dbReference type="AlphaFoldDB" id="A0AAD9C7C9"/>
<dbReference type="GO" id="GO:0004519">
    <property type="term" value="F:endonuclease activity"/>
    <property type="evidence" value="ECO:0007669"/>
    <property type="project" value="UniProtKB-KW"/>
</dbReference>
<evidence type="ECO:0000313" key="2">
    <source>
        <dbReference type="Proteomes" id="UP001228049"/>
    </source>
</evidence>
<gene>
    <name evidence="1" type="ORF">KUDE01_021619</name>
</gene>
<comment type="caution">
    <text evidence="1">The sequence shown here is derived from an EMBL/GenBank/DDBJ whole genome shotgun (WGS) entry which is preliminary data.</text>
</comment>